<accession>A0A4Y2IVA8</accession>
<feature type="compositionally biased region" description="Polar residues" evidence="1">
    <location>
        <begin position="56"/>
        <end position="65"/>
    </location>
</feature>
<feature type="region of interest" description="Disordered" evidence="1">
    <location>
        <begin position="1"/>
        <end position="31"/>
    </location>
</feature>
<organism evidence="2 3">
    <name type="scientific">Araneus ventricosus</name>
    <name type="common">Orbweaver spider</name>
    <name type="synonym">Epeira ventricosa</name>
    <dbReference type="NCBI Taxonomy" id="182803"/>
    <lineage>
        <taxon>Eukaryota</taxon>
        <taxon>Metazoa</taxon>
        <taxon>Ecdysozoa</taxon>
        <taxon>Arthropoda</taxon>
        <taxon>Chelicerata</taxon>
        <taxon>Arachnida</taxon>
        <taxon>Araneae</taxon>
        <taxon>Araneomorphae</taxon>
        <taxon>Entelegynae</taxon>
        <taxon>Araneoidea</taxon>
        <taxon>Araneidae</taxon>
        <taxon>Araneus</taxon>
    </lineage>
</organism>
<evidence type="ECO:0000313" key="3">
    <source>
        <dbReference type="Proteomes" id="UP000499080"/>
    </source>
</evidence>
<feature type="region of interest" description="Disordered" evidence="1">
    <location>
        <begin position="53"/>
        <end position="76"/>
    </location>
</feature>
<gene>
    <name evidence="2" type="ORF">AVEN_147577_1</name>
</gene>
<feature type="compositionally biased region" description="Basic and acidic residues" evidence="1">
    <location>
        <begin position="7"/>
        <end position="16"/>
    </location>
</feature>
<keyword evidence="3" id="KW-1185">Reference proteome</keyword>
<feature type="non-terminal residue" evidence="2">
    <location>
        <position position="1"/>
    </location>
</feature>
<dbReference type="EMBL" id="BGPR01187594">
    <property type="protein sequence ID" value="GBM81838.1"/>
    <property type="molecule type" value="Genomic_DNA"/>
</dbReference>
<protein>
    <submittedName>
        <fullName evidence="2">Uncharacterized protein</fullName>
    </submittedName>
</protein>
<sequence length="104" mass="11493">GCGGLVERSRHQDRKVPGWKPSSTEDLPCIGPIGRQLTTHSRWYGAKIPILARPTQEGTSNSSDAEASRGGCQPRCRPRHLTAAQNYEVRPKATLVLFRNETLI</sequence>
<name>A0A4Y2IVA8_ARAVE</name>
<comment type="caution">
    <text evidence="2">The sequence shown here is derived from an EMBL/GenBank/DDBJ whole genome shotgun (WGS) entry which is preliminary data.</text>
</comment>
<reference evidence="2 3" key="1">
    <citation type="journal article" date="2019" name="Sci. Rep.">
        <title>Orb-weaving spider Araneus ventricosus genome elucidates the spidroin gene catalogue.</title>
        <authorList>
            <person name="Kono N."/>
            <person name="Nakamura H."/>
            <person name="Ohtoshi R."/>
            <person name="Moran D.A.P."/>
            <person name="Shinohara A."/>
            <person name="Yoshida Y."/>
            <person name="Fujiwara M."/>
            <person name="Mori M."/>
            <person name="Tomita M."/>
            <person name="Arakawa K."/>
        </authorList>
    </citation>
    <scope>NUCLEOTIDE SEQUENCE [LARGE SCALE GENOMIC DNA]</scope>
</reference>
<dbReference type="AlphaFoldDB" id="A0A4Y2IVA8"/>
<proteinExistence type="predicted"/>
<dbReference type="Proteomes" id="UP000499080">
    <property type="component" value="Unassembled WGS sequence"/>
</dbReference>
<evidence type="ECO:0000313" key="2">
    <source>
        <dbReference type="EMBL" id="GBM81838.1"/>
    </source>
</evidence>
<evidence type="ECO:0000256" key="1">
    <source>
        <dbReference type="SAM" id="MobiDB-lite"/>
    </source>
</evidence>